<dbReference type="GO" id="GO:0140671">
    <property type="term" value="C:ADA complex"/>
    <property type="evidence" value="ECO:0007669"/>
    <property type="project" value="UniProtKB-ARBA"/>
</dbReference>
<accession>A0A060T9F4</accession>
<dbReference type="PROSITE" id="PS50014">
    <property type="entry name" value="BROMODOMAIN_2"/>
    <property type="match status" value="1"/>
</dbReference>
<evidence type="ECO:0000256" key="14">
    <source>
        <dbReference type="PROSITE-ProRule" id="PRU00035"/>
    </source>
</evidence>
<dbReference type="Gene3D" id="3.40.630.30">
    <property type="match status" value="1"/>
</dbReference>
<evidence type="ECO:0000256" key="13">
    <source>
        <dbReference type="ARBA" id="ARBA00048017"/>
    </source>
</evidence>
<keyword evidence="5 18" id="KW-0808">Transferase</keyword>
<dbReference type="PRINTS" id="PR00503">
    <property type="entry name" value="BROMODOMAIN"/>
</dbReference>
<dbReference type="EC" id="2.3.1.48" evidence="3"/>
<dbReference type="Gene3D" id="1.20.920.10">
    <property type="entry name" value="Bromodomain-like"/>
    <property type="match status" value="1"/>
</dbReference>
<sequence>MVSKNKRDSSEDIKREGSHEEDGPKVKRIKREEEEEDPAEESGDENNHDDNNNDSNIDQTNDANDETKEEDEQDGENGEQNGEEQGEGEGEGEEGEGDGDAEADDEKNVVRFSFDGVEYKYKERPAAIEEREGKIEFRVVNNDNSKENLMILTGLKNIFQKQLPKMPKEYIARLVYDRSHISIAVVRKPLTVVGGITYRPFDSRKFAEIVFCAISSTEQVRGYGAHLMNHLKDYVKATSPIMHFLTYADNYAIGYFKKQGFSKEITLSPHIWMGYIKDYEGGTLMHCSMLPRIRYLDASKILLLQRAAIHRKMREISKSHVVHPGLQVFKKGEIKPIDPMTIPGLKESGWTPEMDELARRPKRGPHFAVMTHLLSEMQNHPSAWPFVQPVSREEVPDYYEVIKEPMDLGTMEQKLESDKYEQMDDFIYDAKLIFNNCRSYNNETTTYYKNATKLEKFLVSKVKEIPEYSHLVE</sequence>
<dbReference type="InterPro" id="IPR000182">
    <property type="entry name" value="GNAT_dom"/>
</dbReference>
<dbReference type="EMBL" id="HG937693">
    <property type="protein sequence ID" value="CDP35527.1"/>
    <property type="molecule type" value="Genomic_DNA"/>
</dbReference>
<dbReference type="InterPro" id="IPR037800">
    <property type="entry name" value="GCN5"/>
</dbReference>
<comment type="catalytic activity">
    <reaction evidence="13">
        <text>L-lysyl-[protein] + acetyl-CoA = N(6)-acetyl-L-lysyl-[protein] + CoA + H(+)</text>
        <dbReference type="Rhea" id="RHEA:45948"/>
        <dbReference type="Rhea" id="RHEA-COMP:9752"/>
        <dbReference type="Rhea" id="RHEA-COMP:10731"/>
        <dbReference type="ChEBI" id="CHEBI:15378"/>
        <dbReference type="ChEBI" id="CHEBI:29969"/>
        <dbReference type="ChEBI" id="CHEBI:57287"/>
        <dbReference type="ChEBI" id="CHEBI:57288"/>
        <dbReference type="ChEBI" id="CHEBI:61930"/>
        <dbReference type="EC" id="2.3.1.48"/>
    </reaction>
</comment>
<evidence type="ECO:0000256" key="4">
    <source>
        <dbReference type="ARBA" id="ARBA00019713"/>
    </source>
</evidence>
<evidence type="ECO:0000256" key="8">
    <source>
        <dbReference type="ARBA" id="ARBA00023117"/>
    </source>
</evidence>
<evidence type="ECO:0000256" key="3">
    <source>
        <dbReference type="ARBA" id="ARBA00013184"/>
    </source>
</evidence>
<dbReference type="PROSITE" id="PS51186">
    <property type="entry name" value="GNAT"/>
    <property type="match status" value="1"/>
</dbReference>
<evidence type="ECO:0000256" key="6">
    <source>
        <dbReference type="ARBA" id="ARBA00022853"/>
    </source>
</evidence>
<dbReference type="InterPro" id="IPR036427">
    <property type="entry name" value="Bromodomain-like_sf"/>
</dbReference>
<dbReference type="FunFam" id="1.20.920.10:FF:000046">
    <property type="entry name" value="Histone acetyltransferase GCN5"/>
    <property type="match status" value="1"/>
</dbReference>
<name>A0A060T9F4_BLAAD</name>
<dbReference type="Pfam" id="PF00583">
    <property type="entry name" value="Acetyltransf_1"/>
    <property type="match status" value="1"/>
</dbReference>
<reference evidence="18" key="2">
    <citation type="submission" date="2014-06" db="EMBL/GenBank/DDBJ databases">
        <title>The complete genome of Blastobotrys (Arxula) adeninivorans LS3 - a yeast of biotechnological interest.</title>
        <authorList>
            <person name="Kunze G."/>
            <person name="Gaillardin C."/>
            <person name="Czernicka M."/>
            <person name="Durrens P."/>
            <person name="Martin T."/>
            <person name="Boer E."/>
            <person name="Gabaldon T."/>
            <person name="Cruz J."/>
            <person name="Talla E."/>
            <person name="Marck C."/>
            <person name="Goffeau A."/>
            <person name="Barbe V."/>
            <person name="Baret P."/>
            <person name="Baronian K."/>
            <person name="Beier S."/>
            <person name="Bleykasten C."/>
            <person name="Bode R."/>
            <person name="Casaregola S."/>
            <person name="Despons L."/>
            <person name="Fairhead C."/>
            <person name="Giersberg M."/>
            <person name="Gierski P."/>
            <person name="Hahnel U."/>
            <person name="Hartmann A."/>
            <person name="Jankowska D."/>
            <person name="Jubin C."/>
            <person name="Jung P."/>
            <person name="Lafontaine I."/>
            <person name="Leh-Louis V."/>
            <person name="Lemaire M."/>
            <person name="Marcet-Houben M."/>
            <person name="Mascher M."/>
            <person name="Morel G."/>
            <person name="Richard G.-F."/>
            <person name="Riechen J."/>
            <person name="Sacerdot C."/>
            <person name="Sarkar A."/>
            <person name="Savel G."/>
            <person name="Schacherer J."/>
            <person name="Sherman D."/>
            <person name="Straub M.-L."/>
            <person name="Stein N."/>
            <person name="Thierry A."/>
            <person name="Trautwein-Schult A."/>
            <person name="Westhof E."/>
            <person name="Worch S."/>
            <person name="Dujon B."/>
            <person name="Souciet J.-L."/>
            <person name="Wincker P."/>
            <person name="Scholz U."/>
            <person name="Neuveglise N."/>
        </authorList>
    </citation>
    <scope>NUCLEOTIDE SEQUENCE</scope>
    <source>
        <strain evidence="18">LS3</strain>
    </source>
</reference>
<evidence type="ECO:0000256" key="15">
    <source>
        <dbReference type="SAM" id="MobiDB-lite"/>
    </source>
</evidence>
<protein>
    <recommendedName>
        <fullName evidence="4">Histone acetyltransferase GCN5</fullName>
        <ecNumber evidence="3">2.3.1.48</ecNumber>
    </recommendedName>
</protein>
<feature type="region of interest" description="Disordered" evidence="15">
    <location>
        <begin position="1"/>
        <end position="109"/>
    </location>
</feature>
<keyword evidence="11" id="KW-0539">Nucleus</keyword>
<evidence type="ECO:0000256" key="10">
    <source>
        <dbReference type="ARBA" id="ARBA00023163"/>
    </source>
</evidence>
<dbReference type="AlphaFoldDB" id="A0A060T9F4"/>
<keyword evidence="10" id="KW-0804">Transcription</keyword>
<evidence type="ECO:0000256" key="2">
    <source>
        <dbReference type="ARBA" id="ARBA00008607"/>
    </source>
</evidence>
<dbReference type="PROSITE" id="PS00633">
    <property type="entry name" value="BROMODOMAIN_1"/>
    <property type="match status" value="1"/>
</dbReference>
<keyword evidence="7" id="KW-0805">Transcription regulation</keyword>
<dbReference type="GO" id="GO:0005634">
    <property type="term" value="C:nucleus"/>
    <property type="evidence" value="ECO:0007669"/>
    <property type="project" value="UniProtKB-SubCell"/>
</dbReference>
<feature type="compositionally biased region" description="Acidic residues" evidence="15">
    <location>
        <begin position="33"/>
        <end position="44"/>
    </location>
</feature>
<dbReference type="GO" id="GO:0010484">
    <property type="term" value="F:histone H3 acetyltransferase activity"/>
    <property type="evidence" value="ECO:0007669"/>
    <property type="project" value="TreeGrafter"/>
</dbReference>
<dbReference type="GO" id="GO:0045944">
    <property type="term" value="P:positive regulation of transcription by RNA polymerase II"/>
    <property type="evidence" value="ECO:0007669"/>
    <property type="project" value="TreeGrafter"/>
</dbReference>
<dbReference type="FunFam" id="3.40.630.30:FF:000004">
    <property type="entry name" value="Histone acetyltransferase KAT2A"/>
    <property type="match status" value="1"/>
</dbReference>
<evidence type="ECO:0000256" key="11">
    <source>
        <dbReference type="ARBA" id="ARBA00023242"/>
    </source>
</evidence>
<evidence type="ECO:0000313" key="18">
    <source>
        <dbReference type="EMBL" id="CDP35527.1"/>
    </source>
</evidence>
<evidence type="ECO:0000256" key="12">
    <source>
        <dbReference type="ARBA" id="ARBA00023315"/>
    </source>
</evidence>
<keyword evidence="12 18" id="KW-0012">Acyltransferase</keyword>
<dbReference type="InterPro" id="IPR018359">
    <property type="entry name" value="Bromodomain_CS"/>
</dbReference>
<feature type="domain" description="Bromo" evidence="16">
    <location>
        <begin position="378"/>
        <end position="448"/>
    </location>
</feature>
<proteinExistence type="inferred from homology"/>
<dbReference type="Pfam" id="PF00439">
    <property type="entry name" value="Bromodomain"/>
    <property type="match status" value="1"/>
</dbReference>
<evidence type="ECO:0000256" key="9">
    <source>
        <dbReference type="ARBA" id="ARBA00023159"/>
    </source>
</evidence>
<gene>
    <name evidence="18" type="ORF">GNLVRS02_ARAD1C37620g</name>
</gene>
<dbReference type="PhylomeDB" id="A0A060T9F4"/>
<evidence type="ECO:0000259" key="16">
    <source>
        <dbReference type="PROSITE" id="PS50014"/>
    </source>
</evidence>
<dbReference type="CDD" id="cd05509">
    <property type="entry name" value="Bromo_gcn5_like"/>
    <property type="match status" value="1"/>
</dbReference>
<organism evidence="18">
    <name type="scientific">Blastobotrys adeninivorans</name>
    <name type="common">Yeast</name>
    <name type="synonym">Arxula adeninivorans</name>
    <dbReference type="NCBI Taxonomy" id="409370"/>
    <lineage>
        <taxon>Eukaryota</taxon>
        <taxon>Fungi</taxon>
        <taxon>Dikarya</taxon>
        <taxon>Ascomycota</taxon>
        <taxon>Saccharomycotina</taxon>
        <taxon>Dipodascomycetes</taxon>
        <taxon>Dipodascales</taxon>
        <taxon>Trichomonascaceae</taxon>
        <taxon>Blastobotrys</taxon>
    </lineage>
</organism>
<evidence type="ECO:0000259" key="17">
    <source>
        <dbReference type="PROSITE" id="PS51186"/>
    </source>
</evidence>
<dbReference type="PANTHER" id="PTHR45750:SF3">
    <property type="entry name" value="HISTONE ACETYLTRANSFERASE"/>
    <property type="match status" value="1"/>
</dbReference>
<feature type="domain" description="N-acetyltransferase" evidence="17">
    <location>
        <begin position="135"/>
        <end position="290"/>
    </location>
</feature>
<comment type="subcellular location">
    <subcellularLocation>
        <location evidence="1">Nucleus</location>
    </subcellularLocation>
</comment>
<evidence type="ECO:0000256" key="7">
    <source>
        <dbReference type="ARBA" id="ARBA00023015"/>
    </source>
</evidence>
<dbReference type="SUPFAM" id="SSF55729">
    <property type="entry name" value="Acyl-CoA N-acyltransferases (Nat)"/>
    <property type="match status" value="1"/>
</dbReference>
<reference evidence="18" key="1">
    <citation type="submission" date="2014-02" db="EMBL/GenBank/DDBJ databases">
        <authorList>
            <person name="Genoscope - CEA"/>
        </authorList>
    </citation>
    <scope>NUCLEOTIDE SEQUENCE</scope>
    <source>
        <strain evidence="18">LS3</strain>
    </source>
</reference>
<evidence type="ECO:0000256" key="1">
    <source>
        <dbReference type="ARBA" id="ARBA00004123"/>
    </source>
</evidence>
<feature type="compositionally biased region" description="Low complexity" evidence="15">
    <location>
        <begin position="53"/>
        <end position="62"/>
    </location>
</feature>
<dbReference type="SMART" id="SM00297">
    <property type="entry name" value="BROMO"/>
    <property type="match status" value="1"/>
</dbReference>
<dbReference type="PANTHER" id="PTHR45750">
    <property type="entry name" value="GH11602P"/>
    <property type="match status" value="1"/>
</dbReference>
<evidence type="ECO:0000256" key="5">
    <source>
        <dbReference type="ARBA" id="ARBA00022679"/>
    </source>
</evidence>
<feature type="compositionally biased region" description="Acidic residues" evidence="15">
    <location>
        <begin position="63"/>
        <end position="105"/>
    </location>
</feature>
<keyword evidence="6" id="KW-0156">Chromatin regulator</keyword>
<dbReference type="InterPro" id="IPR016181">
    <property type="entry name" value="Acyl_CoA_acyltransferase"/>
</dbReference>
<keyword evidence="8 14" id="KW-0103">Bromodomain</keyword>
<feature type="compositionally biased region" description="Basic and acidic residues" evidence="15">
    <location>
        <begin position="1"/>
        <end position="25"/>
    </location>
</feature>
<dbReference type="CDD" id="cd04301">
    <property type="entry name" value="NAT_SF"/>
    <property type="match status" value="1"/>
</dbReference>
<keyword evidence="9" id="KW-0010">Activator</keyword>
<comment type="similarity">
    <text evidence="2">Belongs to the acetyltransferase family. GCN5 subfamily.</text>
</comment>
<dbReference type="InterPro" id="IPR001487">
    <property type="entry name" value="Bromodomain"/>
</dbReference>
<dbReference type="SUPFAM" id="SSF47370">
    <property type="entry name" value="Bromodomain"/>
    <property type="match status" value="1"/>
</dbReference>